<keyword evidence="1" id="KW-1133">Transmembrane helix</keyword>
<evidence type="ECO:0000313" key="3">
    <source>
        <dbReference type="Proteomes" id="UP000001877"/>
    </source>
</evidence>
<name>C0ZGL1_BREBN</name>
<keyword evidence="1" id="KW-0812">Transmembrane</keyword>
<accession>C0ZGL1</accession>
<dbReference type="EMBL" id="AP008955">
    <property type="protein sequence ID" value="BAH44920.1"/>
    <property type="molecule type" value="Genomic_DNA"/>
</dbReference>
<evidence type="ECO:0000256" key="1">
    <source>
        <dbReference type="SAM" id="Phobius"/>
    </source>
</evidence>
<dbReference type="AlphaFoldDB" id="C0ZGL1"/>
<dbReference type="HOGENOM" id="CLU_211958_0_0_9"/>
<evidence type="ECO:0000313" key="2">
    <source>
        <dbReference type="EMBL" id="BAH44920.1"/>
    </source>
</evidence>
<reference evidence="2 3" key="1">
    <citation type="submission" date="2005-03" db="EMBL/GenBank/DDBJ databases">
        <title>Brevibacillus brevis strain 47, complete genome.</title>
        <authorList>
            <person name="Hosoyama A."/>
            <person name="Yamada R."/>
            <person name="Hongo Y."/>
            <person name="Terui Y."/>
            <person name="Ankai A."/>
            <person name="Masuyama W."/>
            <person name="Sekiguchi M."/>
            <person name="Takeda T."/>
            <person name="Asano K."/>
            <person name="Ohji S."/>
            <person name="Ichikawa N."/>
            <person name="Narita S."/>
            <person name="Aoki N."/>
            <person name="Miura H."/>
            <person name="Matsushita S."/>
            <person name="Sekigawa T."/>
            <person name="Yamagata H."/>
            <person name="Yoshikawa H."/>
            <person name="Udaka S."/>
            <person name="Tanikawa S."/>
            <person name="Fujita N."/>
        </authorList>
    </citation>
    <scope>NUCLEOTIDE SEQUENCE [LARGE SCALE GENOMIC DNA]</scope>
    <source>
        <strain evidence="3">47 / JCM 6285 / NBRC 100599</strain>
    </source>
</reference>
<proteinExistence type="predicted"/>
<sequence length="56" mass="6164">MLYIIGFIVAVVGAGWGLTGLLSLKARDKHAITHYSDDAYAQQNLFQMHNNPSQGM</sequence>
<protein>
    <submittedName>
        <fullName evidence="2">Uncharacterized protein</fullName>
    </submittedName>
</protein>
<organism evidence="2 3">
    <name type="scientific">Brevibacillus brevis (strain 47 / JCM 6285 / NBRC 100599)</name>
    <dbReference type="NCBI Taxonomy" id="358681"/>
    <lineage>
        <taxon>Bacteria</taxon>
        <taxon>Bacillati</taxon>
        <taxon>Bacillota</taxon>
        <taxon>Bacilli</taxon>
        <taxon>Bacillales</taxon>
        <taxon>Paenibacillaceae</taxon>
        <taxon>Brevibacillus</taxon>
    </lineage>
</organism>
<dbReference type="Proteomes" id="UP000001877">
    <property type="component" value="Chromosome"/>
</dbReference>
<gene>
    <name evidence="2" type="ordered locus">BBR47_39430</name>
</gene>
<dbReference type="KEGG" id="bbe:BBR47_39430"/>
<feature type="transmembrane region" description="Helical" evidence="1">
    <location>
        <begin position="6"/>
        <end position="24"/>
    </location>
</feature>
<keyword evidence="3" id="KW-1185">Reference proteome</keyword>
<keyword evidence="1" id="KW-0472">Membrane</keyword>
<dbReference type="RefSeq" id="WP_015892197.1">
    <property type="nucleotide sequence ID" value="NC_012491.1"/>
</dbReference>